<proteinExistence type="predicted"/>
<dbReference type="InterPro" id="IPR057700">
    <property type="entry name" value="DUF7940"/>
</dbReference>
<name>A0A1G9V717_9HYPH</name>
<dbReference type="Proteomes" id="UP000198704">
    <property type="component" value="Unassembled WGS sequence"/>
</dbReference>
<evidence type="ECO:0000313" key="2">
    <source>
        <dbReference type="Proteomes" id="UP000198704"/>
    </source>
</evidence>
<dbReference type="Pfam" id="PF25612">
    <property type="entry name" value="DUF7940"/>
    <property type="match status" value="1"/>
</dbReference>
<accession>A0A1G9V717</accession>
<dbReference type="EMBL" id="FNHS01000003">
    <property type="protein sequence ID" value="SDM67847.1"/>
    <property type="molecule type" value="Genomic_DNA"/>
</dbReference>
<dbReference type="AlphaFoldDB" id="A0A1G9V717"/>
<reference evidence="2" key="1">
    <citation type="submission" date="2016-10" db="EMBL/GenBank/DDBJ databases">
        <authorList>
            <person name="Varghese N."/>
            <person name="Submissions S."/>
        </authorList>
    </citation>
    <scope>NUCLEOTIDE SEQUENCE [LARGE SCALE GENOMIC DNA]</scope>
    <source>
        <strain evidence="2">BL47</strain>
    </source>
</reference>
<gene>
    <name evidence="1" type="ORF">SAMN05216360_10388</name>
</gene>
<dbReference type="RefSeq" id="WP_091714056.1">
    <property type="nucleotide sequence ID" value="NZ_FNHS01000003.1"/>
</dbReference>
<organism evidence="1 2">
    <name type="scientific">Methylobacterium phyllostachyos</name>
    <dbReference type="NCBI Taxonomy" id="582672"/>
    <lineage>
        <taxon>Bacteria</taxon>
        <taxon>Pseudomonadati</taxon>
        <taxon>Pseudomonadota</taxon>
        <taxon>Alphaproteobacteria</taxon>
        <taxon>Hyphomicrobiales</taxon>
        <taxon>Methylobacteriaceae</taxon>
        <taxon>Methylobacterium</taxon>
    </lineage>
</organism>
<protein>
    <submittedName>
        <fullName evidence="1">Uncharacterized protein</fullName>
    </submittedName>
</protein>
<evidence type="ECO:0000313" key="1">
    <source>
        <dbReference type="EMBL" id="SDM67847.1"/>
    </source>
</evidence>
<dbReference type="OrthoDB" id="8005834at2"/>
<sequence length="80" mass="8326">MKLTLVHNLEDVLKRAWSIRFLALATLLDAAQASVSCFSGSELVSAPTLSLLNMGLALAALFARCVAQQGVTAPAPKGDA</sequence>
<keyword evidence="2" id="KW-1185">Reference proteome</keyword>
<dbReference type="STRING" id="582672.SAMN05216360_10388"/>